<reference evidence="2" key="2">
    <citation type="journal article" date="2015" name="Fish Shellfish Immunol.">
        <title>Early steps in the European eel (Anguilla anguilla)-Vibrio vulnificus interaction in the gills: Role of the RtxA13 toxin.</title>
        <authorList>
            <person name="Callol A."/>
            <person name="Pajuelo D."/>
            <person name="Ebbesson L."/>
            <person name="Teles M."/>
            <person name="MacKenzie S."/>
            <person name="Amaro C."/>
        </authorList>
    </citation>
    <scope>NUCLEOTIDE SEQUENCE</scope>
</reference>
<reference evidence="2" key="1">
    <citation type="submission" date="2014-11" db="EMBL/GenBank/DDBJ databases">
        <authorList>
            <person name="Amaro Gonzalez C."/>
        </authorList>
    </citation>
    <scope>NUCLEOTIDE SEQUENCE</scope>
</reference>
<sequence length="111" mass="13011">MLHCSTYHFFYPFNGNIHCLSHENKSCGNSITGSCSFLRTLFHLKQKCGLNFSCQMSGRYFSQIFYYIHGFVFLCMILLLTVSYDLIKMPCDPLLQYFNLRCENFISRTLS</sequence>
<keyword evidence="1" id="KW-0812">Transmembrane</keyword>
<feature type="transmembrane region" description="Helical" evidence="1">
    <location>
        <begin position="64"/>
        <end position="87"/>
    </location>
</feature>
<keyword evidence="1" id="KW-1133">Transmembrane helix</keyword>
<organism evidence="2">
    <name type="scientific">Anguilla anguilla</name>
    <name type="common">European freshwater eel</name>
    <name type="synonym">Muraena anguilla</name>
    <dbReference type="NCBI Taxonomy" id="7936"/>
    <lineage>
        <taxon>Eukaryota</taxon>
        <taxon>Metazoa</taxon>
        <taxon>Chordata</taxon>
        <taxon>Craniata</taxon>
        <taxon>Vertebrata</taxon>
        <taxon>Euteleostomi</taxon>
        <taxon>Actinopterygii</taxon>
        <taxon>Neopterygii</taxon>
        <taxon>Teleostei</taxon>
        <taxon>Anguilliformes</taxon>
        <taxon>Anguillidae</taxon>
        <taxon>Anguilla</taxon>
    </lineage>
</organism>
<evidence type="ECO:0000313" key="2">
    <source>
        <dbReference type="EMBL" id="JAH95154.1"/>
    </source>
</evidence>
<protein>
    <submittedName>
        <fullName evidence="2">Uncharacterized protein</fullName>
    </submittedName>
</protein>
<accession>A0A0E9WXN7</accession>
<dbReference type="EMBL" id="GBXM01013423">
    <property type="protein sequence ID" value="JAH95154.1"/>
    <property type="molecule type" value="Transcribed_RNA"/>
</dbReference>
<keyword evidence="1" id="KW-0472">Membrane</keyword>
<dbReference type="AlphaFoldDB" id="A0A0E9WXN7"/>
<proteinExistence type="predicted"/>
<evidence type="ECO:0000256" key="1">
    <source>
        <dbReference type="SAM" id="Phobius"/>
    </source>
</evidence>
<name>A0A0E9WXN7_ANGAN</name>